<protein>
    <submittedName>
        <fullName evidence="2">Type4 fimbrial accessory protein</fullName>
    </submittedName>
</protein>
<proteinExistence type="predicted"/>
<sequence length="198" mass="23087">MNWKVRFYAMSIHSLFSLLLLLIALYFVFKVWYPSPLHKAMGVDGIIWLLLFIDLVIGPLLTFIVWDNKKKELKRDLIVILVLQLFAYFYGLYTVAQGRPVWQVFVIDDIELVRATDIYGKNSLYTQNILSGPKWVAAVYSTNQNIAQQQKNDEIFNGISLAARPDSYQPLNTRNDEIIKKLEILMIYIYITLKKQSM</sequence>
<evidence type="ECO:0000313" key="2">
    <source>
        <dbReference type="EMBL" id="QQN87829.1"/>
    </source>
</evidence>
<organism evidence="2 3">
    <name type="scientific">Acinetobacter variabilis</name>
    <dbReference type="NCBI Taxonomy" id="70346"/>
    <lineage>
        <taxon>Bacteria</taxon>
        <taxon>Pseudomonadati</taxon>
        <taxon>Pseudomonadota</taxon>
        <taxon>Gammaproteobacteria</taxon>
        <taxon>Moraxellales</taxon>
        <taxon>Moraxellaceae</taxon>
        <taxon>Acinetobacter</taxon>
    </lineage>
</organism>
<accession>A0A7T7WHP0</accession>
<name>A0A7T7WHP0_9GAMM</name>
<keyword evidence="1" id="KW-0812">Transmembrane</keyword>
<reference evidence="2 3" key="1">
    <citation type="submission" date="2020-08" db="EMBL/GenBank/DDBJ databases">
        <title>Emergence of ISAba1-mediated novel tet(X) in Acinetobacter variabilis from a chicken farm.</title>
        <authorList>
            <person name="Peng K."/>
            <person name="Li R."/>
        </authorList>
    </citation>
    <scope>NUCLEOTIDE SEQUENCE [LARGE SCALE GENOMIC DNA]</scope>
    <source>
        <strain evidence="2 3">XM9F202-2</strain>
    </source>
</reference>
<feature type="transmembrane region" description="Helical" evidence="1">
    <location>
        <begin position="12"/>
        <end position="33"/>
    </location>
</feature>
<evidence type="ECO:0000256" key="1">
    <source>
        <dbReference type="SAM" id="Phobius"/>
    </source>
</evidence>
<feature type="transmembrane region" description="Helical" evidence="1">
    <location>
        <begin position="45"/>
        <end position="65"/>
    </location>
</feature>
<keyword evidence="1" id="KW-1133">Transmembrane helix</keyword>
<evidence type="ECO:0000313" key="3">
    <source>
        <dbReference type="Proteomes" id="UP000596079"/>
    </source>
</evidence>
<dbReference type="EMBL" id="CP060811">
    <property type="protein sequence ID" value="QQN87829.1"/>
    <property type="molecule type" value="Genomic_DNA"/>
</dbReference>
<dbReference type="Proteomes" id="UP000596079">
    <property type="component" value="Chromosome"/>
</dbReference>
<keyword evidence="1" id="KW-0472">Membrane</keyword>
<gene>
    <name evidence="2" type="ORF">IAQ69_13450</name>
</gene>
<feature type="transmembrane region" description="Helical" evidence="1">
    <location>
        <begin position="77"/>
        <end position="96"/>
    </location>
</feature>
<dbReference type="AlphaFoldDB" id="A0A7T7WHP0"/>